<gene>
    <name evidence="3" type="ORF">PAXRUDRAFT_830552</name>
</gene>
<comment type="similarity">
    <text evidence="1">Belongs to the lcsJ thioesterase family.</text>
</comment>
<dbReference type="InParanoid" id="A0A0D0DKM5"/>
<dbReference type="SUPFAM" id="SSF54637">
    <property type="entry name" value="Thioesterase/thiol ester dehydrase-isomerase"/>
    <property type="match status" value="1"/>
</dbReference>
<dbReference type="HOGENOM" id="CLU_043860_1_0_1"/>
<keyword evidence="2" id="KW-1133">Transmembrane helix</keyword>
<dbReference type="PANTHER" id="PTHR12475">
    <property type="match status" value="1"/>
</dbReference>
<reference evidence="3 4" key="1">
    <citation type="submission" date="2014-04" db="EMBL/GenBank/DDBJ databases">
        <authorList>
            <consortium name="DOE Joint Genome Institute"/>
            <person name="Kuo A."/>
            <person name="Kohler A."/>
            <person name="Jargeat P."/>
            <person name="Nagy L.G."/>
            <person name="Floudas D."/>
            <person name="Copeland A."/>
            <person name="Barry K.W."/>
            <person name="Cichocki N."/>
            <person name="Veneault-Fourrey C."/>
            <person name="LaButti K."/>
            <person name="Lindquist E.A."/>
            <person name="Lipzen A."/>
            <person name="Lundell T."/>
            <person name="Morin E."/>
            <person name="Murat C."/>
            <person name="Sun H."/>
            <person name="Tunlid A."/>
            <person name="Henrissat B."/>
            <person name="Grigoriev I.V."/>
            <person name="Hibbett D.S."/>
            <person name="Martin F."/>
            <person name="Nordberg H.P."/>
            <person name="Cantor M.N."/>
            <person name="Hua S.X."/>
        </authorList>
    </citation>
    <scope>NUCLEOTIDE SEQUENCE [LARGE SCALE GENOMIC DNA]</scope>
    <source>
        <strain evidence="3 4">Ve08.2h10</strain>
    </source>
</reference>
<dbReference type="OrthoDB" id="265761at2759"/>
<sequence length="388" mass="43079">MSPRLPGDIARFLTRIPAIPAVHTRVQGLRTLHEQLQALLGRSSHSNVLSIIRYVAYLVLLVNAGSLPFVWHIRVFWPLLASRIEYGLRSRFIFIPKAKRARAVIAWAEGQSPVGTTPFEAVTVYRTWASPDDSDMFGMHLSNSSYAKALDSTCLRALMKTLPTWNRSGGQCPLAATHYHFIREIPPLATYEVRSSIASWDNKWIYLIARFVTRPKRRNVIDAPRSQDSTTPLTPDGVAHQNGTADVEKAVAAIVSGPRAPIMEPDGAILHCVAVSLLCFKYGRITIPPAVVLGAEGYTKPPCPDSCISSYSHANPPPNWVKSQAIRVAPTGNMPNFQAFLKSGWRDVPESERWWEKALGGPVEEKRRANLDILESLKSGLDHARSIY</sequence>
<evidence type="ECO:0000313" key="4">
    <source>
        <dbReference type="Proteomes" id="UP000054538"/>
    </source>
</evidence>
<name>A0A0D0DKM5_9AGAM</name>
<dbReference type="EMBL" id="KN825351">
    <property type="protein sequence ID" value="KIK91758.1"/>
    <property type="molecule type" value="Genomic_DNA"/>
</dbReference>
<feature type="transmembrane region" description="Helical" evidence="2">
    <location>
        <begin position="51"/>
        <end position="73"/>
    </location>
</feature>
<proteinExistence type="inferred from homology"/>
<keyword evidence="2" id="KW-0472">Membrane</keyword>
<organism evidence="3 4">
    <name type="scientific">Paxillus rubicundulus Ve08.2h10</name>
    <dbReference type="NCBI Taxonomy" id="930991"/>
    <lineage>
        <taxon>Eukaryota</taxon>
        <taxon>Fungi</taxon>
        <taxon>Dikarya</taxon>
        <taxon>Basidiomycota</taxon>
        <taxon>Agaricomycotina</taxon>
        <taxon>Agaricomycetes</taxon>
        <taxon>Agaricomycetidae</taxon>
        <taxon>Boletales</taxon>
        <taxon>Paxilineae</taxon>
        <taxon>Paxillaceae</taxon>
        <taxon>Paxillus</taxon>
    </lineage>
</organism>
<reference evidence="4" key="2">
    <citation type="submission" date="2015-01" db="EMBL/GenBank/DDBJ databases">
        <title>Evolutionary Origins and Diversification of the Mycorrhizal Mutualists.</title>
        <authorList>
            <consortium name="DOE Joint Genome Institute"/>
            <consortium name="Mycorrhizal Genomics Consortium"/>
            <person name="Kohler A."/>
            <person name="Kuo A."/>
            <person name="Nagy L.G."/>
            <person name="Floudas D."/>
            <person name="Copeland A."/>
            <person name="Barry K.W."/>
            <person name="Cichocki N."/>
            <person name="Veneault-Fourrey C."/>
            <person name="LaButti K."/>
            <person name="Lindquist E.A."/>
            <person name="Lipzen A."/>
            <person name="Lundell T."/>
            <person name="Morin E."/>
            <person name="Murat C."/>
            <person name="Riley R."/>
            <person name="Ohm R."/>
            <person name="Sun H."/>
            <person name="Tunlid A."/>
            <person name="Henrissat B."/>
            <person name="Grigoriev I.V."/>
            <person name="Hibbett D.S."/>
            <person name="Martin F."/>
        </authorList>
    </citation>
    <scope>NUCLEOTIDE SEQUENCE [LARGE SCALE GENOMIC DNA]</scope>
    <source>
        <strain evidence="4">Ve08.2h10</strain>
    </source>
</reference>
<evidence type="ECO:0000256" key="2">
    <source>
        <dbReference type="SAM" id="Phobius"/>
    </source>
</evidence>
<keyword evidence="2" id="KW-0812">Transmembrane</keyword>
<evidence type="ECO:0000313" key="3">
    <source>
        <dbReference type="EMBL" id="KIK91758.1"/>
    </source>
</evidence>
<dbReference type="AlphaFoldDB" id="A0A0D0DKM5"/>
<keyword evidence="4" id="KW-1185">Reference proteome</keyword>
<accession>A0A0D0DKM5</accession>
<dbReference type="Pfam" id="PF13279">
    <property type="entry name" value="4HBT_2"/>
    <property type="match status" value="1"/>
</dbReference>
<protein>
    <submittedName>
        <fullName evidence="3">Uncharacterized protein</fullName>
    </submittedName>
</protein>
<dbReference type="PANTHER" id="PTHR12475:SF4">
    <property type="entry name" value="PROTEIN THEM6"/>
    <property type="match status" value="1"/>
</dbReference>
<dbReference type="Proteomes" id="UP000054538">
    <property type="component" value="Unassembled WGS sequence"/>
</dbReference>
<dbReference type="InterPro" id="IPR051490">
    <property type="entry name" value="THEM6_lcsJ_thioesterase"/>
</dbReference>
<dbReference type="InterPro" id="IPR029069">
    <property type="entry name" value="HotDog_dom_sf"/>
</dbReference>
<evidence type="ECO:0000256" key="1">
    <source>
        <dbReference type="ARBA" id="ARBA00038476"/>
    </source>
</evidence>